<keyword evidence="3" id="KW-0378">Hydrolase</keyword>
<dbReference type="GO" id="GO:0008663">
    <property type="term" value="F:2',3'-cyclic-nucleotide 2'-phosphodiesterase activity"/>
    <property type="evidence" value="ECO:0007669"/>
    <property type="project" value="UniProtKB-EC"/>
</dbReference>
<feature type="domain" description="SH3b" evidence="2">
    <location>
        <begin position="97"/>
        <end position="162"/>
    </location>
</feature>
<protein>
    <submittedName>
        <fullName evidence="3">2'3'-cyclic-nucleotide 2'-phosphodiesterase</fullName>
        <ecNumber evidence="3">3.1.4.16</ecNumber>
    </submittedName>
</protein>
<comment type="caution">
    <text evidence="3">The sequence shown here is derived from an EMBL/GenBank/DDBJ whole genome shotgun (WGS) entry which is preliminary data.</text>
</comment>
<dbReference type="EC" id="3.1.4.16" evidence="3"/>
<feature type="chain" id="PRO_5037479339" evidence="1">
    <location>
        <begin position="20"/>
        <end position="162"/>
    </location>
</feature>
<dbReference type="EMBL" id="APKE01000025">
    <property type="protein sequence ID" value="KAF0675566.1"/>
    <property type="molecule type" value="Genomic_DNA"/>
</dbReference>
<dbReference type="Pfam" id="PF08239">
    <property type="entry name" value="SH3_3"/>
    <property type="match status" value="1"/>
</dbReference>
<evidence type="ECO:0000313" key="4">
    <source>
        <dbReference type="Proteomes" id="UP000698242"/>
    </source>
</evidence>
<keyword evidence="1" id="KW-0732">Signal</keyword>
<dbReference type="PROSITE" id="PS51781">
    <property type="entry name" value="SH3B"/>
    <property type="match status" value="1"/>
</dbReference>
<evidence type="ECO:0000259" key="2">
    <source>
        <dbReference type="PROSITE" id="PS51781"/>
    </source>
</evidence>
<dbReference type="AlphaFoldDB" id="A0A921NUN0"/>
<keyword evidence="4" id="KW-1185">Reference proteome</keyword>
<sequence>MVRLTLLLLMGIGTTMAIAGRDLPQTEGNGVEVARMDTGDTGLLQAAPQQAHRLSLDDEAGAIELALAASMTRQSQSAAPATVTRAVAPAPAAEPSQPLWTVTADAVNLRAGPSTANPVVGQANSGARAQVLEQTDNGWYRIRLSESNLDAYIYGRFLDSSS</sequence>
<dbReference type="Proteomes" id="UP000698242">
    <property type="component" value="Unassembled WGS sequence"/>
</dbReference>
<gene>
    <name evidence="3" type="ORF">PMES_02197</name>
</gene>
<evidence type="ECO:0000313" key="3">
    <source>
        <dbReference type="EMBL" id="KAF0675566.1"/>
    </source>
</evidence>
<proteinExistence type="predicted"/>
<dbReference type="OrthoDB" id="7433551at2"/>
<name>A0A921NUN0_9RHOB</name>
<evidence type="ECO:0000256" key="1">
    <source>
        <dbReference type="SAM" id="SignalP"/>
    </source>
</evidence>
<reference evidence="3" key="1">
    <citation type="submission" date="2013-03" db="EMBL/GenBank/DDBJ databases">
        <title>Genome Sequence of the Profundibacterium mesophilum strain KAUST100406-0324T from Red Sea, a novel genus in the family Rhodobacteraceae.</title>
        <authorList>
            <person name="Essack M."/>
            <person name="Alam I."/>
            <person name="Lafi F."/>
            <person name="Alawi W."/>
            <person name="Kamanu F."/>
            <person name="Al-Suwailem A."/>
            <person name="Lee O.O."/>
            <person name="Xu Y."/>
            <person name="Bajic V."/>
            <person name="Qian P.-Y."/>
            <person name="Archer J."/>
        </authorList>
    </citation>
    <scope>NUCLEOTIDE SEQUENCE</scope>
    <source>
        <strain evidence="3">KAUST100406-0324</strain>
    </source>
</reference>
<feature type="signal peptide" evidence="1">
    <location>
        <begin position="1"/>
        <end position="19"/>
    </location>
</feature>
<dbReference type="InterPro" id="IPR003646">
    <property type="entry name" value="SH3-like_bac-type"/>
</dbReference>
<dbReference type="SMART" id="SM00287">
    <property type="entry name" value="SH3b"/>
    <property type="match status" value="1"/>
</dbReference>
<dbReference type="Gene3D" id="2.30.30.40">
    <property type="entry name" value="SH3 Domains"/>
    <property type="match status" value="1"/>
</dbReference>
<dbReference type="RefSeq" id="WP_159965710.1">
    <property type="nucleotide sequence ID" value="NZ_APKE01000025.1"/>
</dbReference>
<accession>A0A921NUN0</accession>
<organism evidence="3 4">
    <name type="scientific">Profundibacterium mesophilum KAUST100406-0324</name>
    <dbReference type="NCBI Taxonomy" id="1037889"/>
    <lineage>
        <taxon>Bacteria</taxon>
        <taxon>Pseudomonadati</taxon>
        <taxon>Pseudomonadota</taxon>
        <taxon>Alphaproteobacteria</taxon>
        <taxon>Rhodobacterales</taxon>
        <taxon>Roseobacteraceae</taxon>
        <taxon>Profundibacterium</taxon>
    </lineage>
</organism>